<dbReference type="PANTHER" id="PTHR23196">
    <property type="entry name" value="PAX TRANSCRIPTION ACTIVATION DOMAIN INTERACTING PROTEIN"/>
    <property type="match status" value="1"/>
</dbReference>
<dbReference type="CDD" id="cd18432">
    <property type="entry name" value="BRCT_PAXIP1_rpt6_like"/>
    <property type="match status" value="1"/>
</dbReference>
<evidence type="ECO:0000259" key="6">
    <source>
        <dbReference type="PROSITE" id="PS50172"/>
    </source>
</evidence>
<comment type="subcellular location">
    <subcellularLocation>
        <location evidence="1">Nucleus</location>
    </subcellularLocation>
</comment>
<dbReference type="EMBL" id="CAWYQH010000108">
    <property type="protein sequence ID" value="CAK8688558.1"/>
    <property type="molecule type" value="Genomic_DNA"/>
</dbReference>
<dbReference type="SMART" id="SM00292">
    <property type="entry name" value="BRCT"/>
    <property type="match status" value="2"/>
</dbReference>
<dbReference type="Pfam" id="PF16589">
    <property type="entry name" value="BRCT_2"/>
    <property type="match status" value="1"/>
</dbReference>
<evidence type="ECO:0000256" key="5">
    <source>
        <dbReference type="ARBA" id="ARBA00023242"/>
    </source>
</evidence>
<dbReference type="PANTHER" id="PTHR23196:SF34">
    <property type="entry name" value="MEDIATOR OF DNA DAMAGE CHECKPOINT PROTEIN 1"/>
    <property type="match status" value="1"/>
</dbReference>
<dbReference type="SUPFAM" id="SSF52113">
    <property type="entry name" value="BRCT domain"/>
    <property type="match status" value="1"/>
</dbReference>
<dbReference type="Pfam" id="PF16770">
    <property type="entry name" value="RTT107_BRCT_5"/>
    <property type="match status" value="1"/>
</dbReference>
<keyword evidence="3" id="KW-0227">DNA damage</keyword>
<dbReference type="InterPro" id="IPR051579">
    <property type="entry name" value="DDR_Transcriptional_Reg"/>
</dbReference>
<keyword evidence="2" id="KW-0597">Phosphoprotein</keyword>
<protein>
    <recommendedName>
        <fullName evidence="6">BRCT domain-containing protein</fullName>
    </recommendedName>
</protein>
<dbReference type="CDD" id="cd17744">
    <property type="entry name" value="BRCT_MDC1_rpt1"/>
    <property type="match status" value="1"/>
</dbReference>
<sequence>MTPRTIRPVSSEPYKRWNFRKAYWELYRLTTSELALGCGCVDDISLDHFPLSIPFLLKVDVIDEVIKNIVKELGGHIAEDMYDCTHLVTNEIRRNVKFLCAIVRGLHIVNQQWLYDSKKQSRFLAELSYESFNESSTQSIEARYGLTFTNTMAVARSRSKQLFSGHWIHVTKSVLPPPQEMYQIIECGGGVCVWKMPKGLDLHDLVIVASEVDKKCCSSALKASVPVNREFILTGILKQKLDFRSCSGASS</sequence>
<evidence type="ECO:0000313" key="7">
    <source>
        <dbReference type="EMBL" id="CAK8688558.1"/>
    </source>
</evidence>
<name>A0ABP0GAS2_CLALP</name>
<evidence type="ECO:0000256" key="4">
    <source>
        <dbReference type="ARBA" id="ARBA00023204"/>
    </source>
</evidence>
<dbReference type="Proteomes" id="UP001642483">
    <property type="component" value="Unassembled WGS sequence"/>
</dbReference>
<feature type="domain" description="BRCT" evidence="6">
    <location>
        <begin position="66"/>
        <end position="131"/>
    </location>
</feature>
<organism evidence="7 8">
    <name type="scientific">Clavelina lepadiformis</name>
    <name type="common">Light-bulb sea squirt</name>
    <name type="synonym">Ascidia lepadiformis</name>
    <dbReference type="NCBI Taxonomy" id="159417"/>
    <lineage>
        <taxon>Eukaryota</taxon>
        <taxon>Metazoa</taxon>
        <taxon>Chordata</taxon>
        <taxon>Tunicata</taxon>
        <taxon>Ascidiacea</taxon>
        <taxon>Aplousobranchia</taxon>
        <taxon>Clavelinidae</taxon>
        <taxon>Clavelina</taxon>
    </lineage>
</organism>
<evidence type="ECO:0000256" key="2">
    <source>
        <dbReference type="ARBA" id="ARBA00022553"/>
    </source>
</evidence>
<keyword evidence="8" id="KW-1185">Reference proteome</keyword>
<comment type="caution">
    <text evidence="7">The sequence shown here is derived from an EMBL/GenBank/DDBJ whole genome shotgun (WGS) entry which is preliminary data.</text>
</comment>
<dbReference type="InterPro" id="IPR001357">
    <property type="entry name" value="BRCT_dom"/>
</dbReference>
<proteinExistence type="predicted"/>
<dbReference type="PROSITE" id="PS50172">
    <property type="entry name" value="BRCT"/>
    <property type="match status" value="1"/>
</dbReference>
<keyword evidence="4" id="KW-0234">DNA repair</keyword>
<evidence type="ECO:0000313" key="8">
    <source>
        <dbReference type="Proteomes" id="UP001642483"/>
    </source>
</evidence>
<evidence type="ECO:0000256" key="1">
    <source>
        <dbReference type="ARBA" id="ARBA00004123"/>
    </source>
</evidence>
<gene>
    <name evidence="7" type="ORF">CVLEPA_LOCUS20558</name>
</gene>
<dbReference type="InterPro" id="IPR036420">
    <property type="entry name" value="BRCT_dom_sf"/>
</dbReference>
<reference evidence="7 8" key="1">
    <citation type="submission" date="2024-02" db="EMBL/GenBank/DDBJ databases">
        <authorList>
            <person name="Daric V."/>
            <person name="Darras S."/>
        </authorList>
    </citation>
    <scope>NUCLEOTIDE SEQUENCE [LARGE SCALE GENOMIC DNA]</scope>
</reference>
<evidence type="ECO:0000256" key="3">
    <source>
        <dbReference type="ARBA" id="ARBA00022763"/>
    </source>
</evidence>
<accession>A0ABP0GAS2</accession>
<keyword evidence="5" id="KW-0539">Nucleus</keyword>
<dbReference type="Gene3D" id="3.40.50.10190">
    <property type="entry name" value="BRCT domain"/>
    <property type="match status" value="2"/>
</dbReference>